<evidence type="ECO:0000313" key="1">
    <source>
        <dbReference type="EMBL" id="JAG08278.1"/>
    </source>
</evidence>
<dbReference type="AlphaFoldDB" id="A0A0A9WP50"/>
<name>A0A0A9WP50_LYGHE</name>
<sequence>MWDLQTVTFSRAPRTDYTCSFTPQTRLTVGFSMPCLNIVAPVYIHGLIVYSAPSPKIEKIAQHLQHILVPTMPAAFGRSVNELVLHDVHREYTLPLQSLFTHISTSHTLTLSSDGAVAHCFRVRAGQQNNLKNIENSLFSAADTLYVQALLPLTQTCYHQSLRIDVQVAEWVFGRDGEFRRTWTTVSGTLRISVHPMLQIPKLEPIVGTVVYGSYATLLPQPVTHAEPHVAIPYSVLHVQGVVCSEANASDWVSVGLVNPQSLTVLQQTAVYPVTLHLQSHISPAFFFPLLPCQDPNHCTVRELLHFNTRVNCTLTYTLTTTAGVQTESAVAIYDLVNPFWDLDPSYRVVATTASHQTSIPTGASHTLLLPHPSVHLNSVQISPTASITATF</sequence>
<dbReference type="EMBL" id="GBHO01009922">
    <property type="protein sequence ID" value="JAG33682.1"/>
    <property type="molecule type" value="Transcribed_RNA"/>
</dbReference>
<gene>
    <name evidence="1" type="ORF">CM83_34214</name>
    <name evidence="3" type="ORF">CM83_34219</name>
    <name evidence="2" type="ORF">CM83_34225</name>
    <name evidence="6" type="ORF">CM83_34232</name>
    <name evidence="4" type="ORF">CM83_34236</name>
    <name evidence="5" type="ORF">CM83_34240</name>
</gene>
<dbReference type="EMBL" id="GBHO01035326">
    <property type="protein sequence ID" value="JAG08278.1"/>
    <property type="molecule type" value="Transcribed_RNA"/>
</dbReference>
<accession>A0A0A9WP50</accession>
<dbReference type="EMBL" id="GBHO01029950">
    <property type="protein sequence ID" value="JAG13654.1"/>
    <property type="molecule type" value="Transcribed_RNA"/>
</dbReference>
<organism evidence="1">
    <name type="scientific">Lygus hesperus</name>
    <name type="common">Western plant bug</name>
    <dbReference type="NCBI Taxonomy" id="30085"/>
    <lineage>
        <taxon>Eukaryota</taxon>
        <taxon>Metazoa</taxon>
        <taxon>Ecdysozoa</taxon>
        <taxon>Arthropoda</taxon>
        <taxon>Hexapoda</taxon>
        <taxon>Insecta</taxon>
        <taxon>Pterygota</taxon>
        <taxon>Neoptera</taxon>
        <taxon>Paraneoptera</taxon>
        <taxon>Hemiptera</taxon>
        <taxon>Heteroptera</taxon>
        <taxon>Panheteroptera</taxon>
        <taxon>Cimicomorpha</taxon>
        <taxon>Miridae</taxon>
        <taxon>Mirini</taxon>
        <taxon>Lygus</taxon>
    </lineage>
</organism>
<evidence type="ECO:0000313" key="5">
    <source>
        <dbReference type="EMBL" id="JAG33682.1"/>
    </source>
</evidence>
<proteinExistence type="predicted"/>
<reference evidence="1" key="1">
    <citation type="journal article" date="2014" name="PLoS ONE">
        <title>Transcriptome-Based Identification of ABC Transporters in the Western Tarnished Plant Bug Lygus hesperus.</title>
        <authorList>
            <person name="Hull J.J."/>
            <person name="Chaney K."/>
            <person name="Geib S.M."/>
            <person name="Fabrick J.A."/>
            <person name="Brent C.S."/>
            <person name="Walsh D."/>
            <person name="Lavine L.C."/>
        </authorList>
    </citation>
    <scope>NUCLEOTIDE SEQUENCE</scope>
</reference>
<protein>
    <submittedName>
        <fullName evidence="1">Uncharacterized protein</fullName>
    </submittedName>
</protein>
<evidence type="ECO:0000313" key="2">
    <source>
        <dbReference type="EMBL" id="JAG13651.1"/>
    </source>
</evidence>
<evidence type="ECO:0000313" key="6">
    <source>
        <dbReference type="EMBL" id="JAG37582.1"/>
    </source>
</evidence>
<evidence type="ECO:0000313" key="3">
    <source>
        <dbReference type="EMBL" id="JAG13654.1"/>
    </source>
</evidence>
<evidence type="ECO:0000313" key="4">
    <source>
        <dbReference type="EMBL" id="JAG29923.1"/>
    </source>
</evidence>
<dbReference type="EMBL" id="GBHO01006022">
    <property type="protein sequence ID" value="JAG37582.1"/>
    <property type="molecule type" value="Transcribed_RNA"/>
</dbReference>
<reference evidence="1" key="2">
    <citation type="submission" date="2014-07" db="EMBL/GenBank/DDBJ databases">
        <authorList>
            <person name="Hull J."/>
        </authorList>
    </citation>
    <scope>NUCLEOTIDE SEQUENCE</scope>
</reference>
<dbReference type="EMBL" id="GBHO01029953">
    <property type="protein sequence ID" value="JAG13651.1"/>
    <property type="molecule type" value="Transcribed_RNA"/>
</dbReference>
<dbReference type="EMBL" id="GBHO01013681">
    <property type="protein sequence ID" value="JAG29923.1"/>
    <property type="molecule type" value="Transcribed_RNA"/>
</dbReference>